<accession>Q11N73</accession>
<organism evidence="1">
    <name type="scientific">Chelativorans sp. (strain BNC1)</name>
    <dbReference type="NCBI Taxonomy" id="266779"/>
    <lineage>
        <taxon>Bacteria</taxon>
        <taxon>Pseudomonadati</taxon>
        <taxon>Pseudomonadota</taxon>
        <taxon>Alphaproteobacteria</taxon>
        <taxon>Hyphomicrobiales</taxon>
        <taxon>Phyllobacteriaceae</taxon>
        <taxon>Chelativorans</taxon>
    </lineage>
</organism>
<dbReference type="EMBL" id="CP000389">
    <property type="protein sequence ID" value="ABG61135.1"/>
    <property type="molecule type" value="Genomic_DNA"/>
</dbReference>
<dbReference type="OrthoDB" id="7375416at2"/>
<reference evidence="1" key="1">
    <citation type="submission" date="2006-06" db="EMBL/GenBank/DDBJ databases">
        <title>Complete sequence of Plasmid 1 of Chelativorans sp. BNC1.</title>
        <authorList>
            <consortium name="US DOE Joint Genome Institute"/>
            <person name="Copeland A."/>
            <person name="Lucas S."/>
            <person name="Lapidus A."/>
            <person name="Barry K."/>
            <person name="Detter J.C."/>
            <person name="Glavina del Rio T."/>
            <person name="Hammon N."/>
            <person name="Israni S."/>
            <person name="Dalin E."/>
            <person name="Tice H."/>
            <person name="Pitluck S."/>
            <person name="Chertkov O."/>
            <person name="Brettin T."/>
            <person name="Bruce D."/>
            <person name="Han C."/>
            <person name="Tapia R."/>
            <person name="Gilna P."/>
            <person name="Schmutz J."/>
            <person name="Larimer F."/>
            <person name="Land M."/>
            <person name="Hauser L."/>
            <person name="Kyrpides N."/>
            <person name="Mikhailova N."/>
            <person name="Richardson P."/>
        </authorList>
    </citation>
    <scope>NUCLEOTIDE SEQUENCE</scope>
    <source>
        <strain evidence="1">BNC1</strain>
        <plasmid evidence="1">1</plasmid>
    </source>
</reference>
<protein>
    <submittedName>
        <fullName evidence="1">Uncharacterized protein</fullName>
    </submittedName>
</protein>
<evidence type="ECO:0000313" key="1">
    <source>
        <dbReference type="EMBL" id="ABG61135.1"/>
    </source>
</evidence>
<geneLocation type="plasmid" evidence="1">
    <name>1</name>
</geneLocation>
<dbReference type="KEGG" id="mes:Meso_4151"/>
<gene>
    <name evidence="1" type="ordered locus">Meso_4151</name>
</gene>
<dbReference type="AlphaFoldDB" id="Q11N73"/>
<dbReference type="HOGENOM" id="CLU_1852341_0_0_5"/>
<sequence>MPKFTIEATYRMPYYRQRTYDAATPEEACRHAIEDDDWSGELPDYECPGPTYITGLWKGAETAYQGEEILVSSHFQETMRRMVDHFPVLLDLLAYPAQPMGLSQVDFQSWLPKAVAAIEKARAIIEERRDPDEPGSQHAEASS</sequence>
<proteinExistence type="predicted"/>
<name>Q11N73_CHESB</name>
<keyword evidence="1" id="KW-0614">Plasmid</keyword>